<dbReference type="NCBIfam" id="TIGR00427">
    <property type="entry name" value="NAAT family transporter"/>
    <property type="match status" value="1"/>
</dbReference>
<dbReference type="Pfam" id="PF01914">
    <property type="entry name" value="MarC"/>
    <property type="match status" value="1"/>
</dbReference>
<evidence type="ECO:0000256" key="5">
    <source>
        <dbReference type="ARBA" id="ARBA00022989"/>
    </source>
</evidence>
<dbReference type="AlphaFoldDB" id="A0A4R5QLJ4"/>
<keyword evidence="3" id="KW-1003">Cell membrane</keyword>
<feature type="transmembrane region" description="Helical" evidence="7">
    <location>
        <begin position="159"/>
        <end position="181"/>
    </location>
</feature>
<comment type="caution">
    <text evidence="8">The sequence shown here is derived from an EMBL/GenBank/DDBJ whole genome shotgun (WGS) entry which is preliminary data.</text>
</comment>
<sequence>MLEDQAIFVTQLVTLWAVLDPISHLPLFIAATAGLDAAERRRAATIACMMAFVVLAGFGLAGKLLLHAMGISLLSFQIAGGLVLFVFALSMVLGKASGQASGQAPGASAPDGAAPARREAVAAIAVHPLATPIIAGPGAMLTMVLLIDNNRFSVLDQAYTVVALAVVLGLLLGIFLCGHLLERLLGRGLIQLMPRIMGLLLSALAVNLVLNALATWLKLPEI</sequence>
<evidence type="ECO:0000256" key="7">
    <source>
        <dbReference type="RuleBase" id="RU362048"/>
    </source>
</evidence>
<dbReference type="OrthoDB" id="21094at2"/>
<accession>A0A4R5QLJ4</accession>
<evidence type="ECO:0000256" key="1">
    <source>
        <dbReference type="ARBA" id="ARBA00004651"/>
    </source>
</evidence>
<dbReference type="EMBL" id="SMSJ01000002">
    <property type="protein sequence ID" value="TDH64136.1"/>
    <property type="molecule type" value="Genomic_DNA"/>
</dbReference>
<evidence type="ECO:0000256" key="2">
    <source>
        <dbReference type="ARBA" id="ARBA00009784"/>
    </source>
</evidence>
<dbReference type="RefSeq" id="WP_133286901.1">
    <property type="nucleotide sequence ID" value="NZ_SMSJ01000002.1"/>
</dbReference>
<reference evidence="8 9" key="1">
    <citation type="journal article" date="2016" name="J. Microbiol.">
        <title>Dankookia rubra gen. nov., sp. nov., an alphaproteobacterium isolated from sediment of a shallow stream.</title>
        <authorList>
            <person name="Kim W.H."/>
            <person name="Kim D.H."/>
            <person name="Kang K."/>
            <person name="Ahn T.Y."/>
        </authorList>
    </citation>
    <scope>NUCLEOTIDE SEQUENCE [LARGE SCALE GENOMIC DNA]</scope>
    <source>
        <strain evidence="8 9">JCM30602</strain>
    </source>
</reference>
<name>A0A4R5QLJ4_9PROT</name>
<dbReference type="InterPro" id="IPR002771">
    <property type="entry name" value="Multi_antbiot-R_MarC"/>
</dbReference>
<dbReference type="GO" id="GO:0005886">
    <property type="term" value="C:plasma membrane"/>
    <property type="evidence" value="ECO:0007669"/>
    <property type="project" value="UniProtKB-SubCell"/>
</dbReference>
<evidence type="ECO:0000313" key="9">
    <source>
        <dbReference type="Proteomes" id="UP000295096"/>
    </source>
</evidence>
<comment type="subcellular location">
    <subcellularLocation>
        <location evidence="1 7">Cell membrane</location>
        <topology evidence="1 7">Multi-pass membrane protein</topology>
    </subcellularLocation>
</comment>
<evidence type="ECO:0000256" key="6">
    <source>
        <dbReference type="ARBA" id="ARBA00023136"/>
    </source>
</evidence>
<feature type="transmembrane region" description="Helical" evidence="7">
    <location>
        <begin position="43"/>
        <end position="62"/>
    </location>
</feature>
<evidence type="ECO:0000256" key="4">
    <source>
        <dbReference type="ARBA" id="ARBA00022692"/>
    </source>
</evidence>
<feature type="transmembrane region" description="Helical" evidence="7">
    <location>
        <begin position="68"/>
        <end position="93"/>
    </location>
</feature>
<keyword evidence="9" id="KW-1185">Reference proteome</keyword>
<keyword evidence="6 7" id="KW-0472">Membrane</keyword>
<feature type="transmembrane region" description="Helical" evidence="7">
    <location>
        <begin position="193"/>
        <end position="217"/>
    </location>
</feature>
<feature type="transmembrane region" description="Helical" evidence="7">
    <location>
        <begin position="6"/>
        <end position="31"/>
    </location>
</feature>
<dbReference type="Proteomes" id="UP000295096">
    <property type="component" value="Unassembled WGS sequence"/>
</dbReference>
<keyword evidence="5 7" id="KW-1133">Transmembrane helix</keyword>
<gene>
    <name evidence="8" type="ORF">E2C06_01955</name>
</gene>
<comment type="similarity">
    <text evidence="2 7">Belongs to the UPF0056 (MarC) family.</text>
</comment>
<keyword evidence="4 7" id="KW-0812">Transmembrane</keyword>
<proteinExistence type="inferred from homology"/>
<evidence type="ECO:0000313" key="8">
    <source>
        <dbReference type="EMBL" id="TDH64136.1"/>
    </source>
</evidence>
<dbReference type="PANTHER" id="PTHR33508:SF1">
    <property type="entry name" value="UPF0056 MEMBRANE PROTEIN YHCE"/>
    <property type="match status" value="1"/>
</dbReference>
<feature type="transmembrane region" description="Helical" evidence="7">
    <location>
        <begin position="120"/>
        <end position="147"/>
    </location>
</feature>
<evidence type="ECO:0000256" key="3">
    <source>
        <dbReference type="ARBA" id="ARBA00022475"/>
    </source>
</evidence>
<organism evidence="8 9">
    <name type="scientific">Dankookia rubra</name>
    <dbReference type="NCBI Taxonomy" id="1442381"/>
    <lineage>
        <taxon>Bacteria</taxon>
        <taxon>Pseudomonadati</taxon>
        <taxon>Pseudomonadota</taxon>
        <taxon>Alphaproteobacteria</taxon>
        <taxon>Acetobacterales</taxon>
        <taxon>Roseomonadaceae</taxon>
        <taxon>Dankookia</taxon>
    </lineage>
</organism>
<dbReference type="PANTHER" id="PTHR33508">
    <property type="entry name" value="UPF0056 MEMBRANE PROTEIN YHCE"/>
    <property type="match status" value="1"/>
</dbReference>
<protein>
    <recommendedName>
        <fullName evidence="7">UPF0056 membrane protein</fullName>
    </recommendedName>
</protein>